<dbReference type="EMBL" id="CAJJDN010000109">
    <property type="protein sequence ID" value="CAD8116002.1"/>
    <property type="molecule type" value="Genomic_DNA"/>
</dbReference>
<evidence type="ECO:0008006" key="5">
    <source>
        <dbReference type="Google" id="ProtNLM"/>
    </source>
</evidence>
<feature type="region of interest" description="Disordered" evidence="2">
    <location>
        <begin position="236"/>
        <end position="264"/>
    </location>
</feature>
<evidence type="ECO:0000256" key="1">
    <source>
        <dbReference type="SAM" id="Coils"/>
    </source>
</evidence>
<gene>
    <name evidence="3" type="ORF">PSON_ATCC_30995.1.T1090219</name>
</gene>
<evidence type="ECO:0000256" key="2">
    <source>
        <dbReference type="SAM" id="MobiDB-lite"/>
    </source>
</evidence>
<evidence type="ECO:0000313" key="3">
    <source>
        <dbReference type="EMBL" id="CAD8116002.1"/>
    </source>
</evidence>
<evidence type="ECO:0000313" key="4">
    <source>
        <dbReference type="Proteomes" id="UP000692954"/>
    </source>
</evidence>
<accession>A0A8S1QJX9</accession>
<sequence>MSVAPSQFEKCLKHPSNDIVLFCMSLECRQPLCKDCCKIHVQQHNQYGTQAELDTVDNVRQLLLNNLQGLKTKFEEERNILHHFNVGDSPDLAKQIQNKLQKVKSTLIGLVNQYCIQLEEQINQRIHLHKQSHPGEKKDLHQKLNQIIVNLEQQEKLLLHPKYIRGCLMVMNEEQNHDFEQLAQEVDEALKLYLSNAFDVFIHDDKIQKISQTFLEYVDIYEVNMKEELEHLSKKIRETSQAPPIPKKSIQYPKPIQQPIPQKETKQLRSIYDQKFSFSNSNSQFQSKNNQKDNKQDQFMFQKYYS</sequence>
<reference evidence="3" key="1">
    <citation type="submission" date="2021-01" db="EMBL/GenBank/DDBJ databases">
        <authorList>
            <consortium name="Genoscope - CEA"/>
            <person name="William W."/>
        </authorList>
    </citation>
    <scope>NUCLEOTIDE SEQUENCE</scope>
</reference>
<comment type="caution">
    <text evidence="3">The sequence shown here is derived from an EMBL/GenBank/DDBJ whole genome shotgun (WGS) entry which is preliminary data.</text>
</comment>
<proteinExistence type="predicted"/>
<keyword evidence="4" id="KW-1185">Reference proteome</keyword>
<feature type="compositionally biased region" description="Low complexity" evidence="2">
    <location>
        <begin position="247"/>
        <end position="262"/>
    </location>
</feature>
<keyword evidence="1" id="KW-0175">Coiled coil</keyword>
<dbReference type="Proteomes" id="UP000692954">
    <property type="component" value="Unassembled WGS sequence"/>
</dbReference>
<dbReference type="AlphaFoldDB" id="A0A8S1QJX9"/>
<dbReference type="OrthoDB" id="289371at2759"/>
<protein>
    <recommendedName>
        <fullName evidence="5">B box-type domain-containing protein</fullName>
    </recommendedName>
</protein>
<organism evidence="3 4">
    <name type="scientific">Paramecium sonneborni</name>
    <dbReference type="NCBI Taxonomy" id="65129"/>
    <lineage>
        <taxon>Eukaryota</taxon>
        <taxon>Sar</taxon>
        <taxon>Alveolata</taxon>
        <taxon>Ciliophora</taxon>
        <taxon>Intramacronucleata</taxon>
        <taxon>Oligohymenophorea</taxon>
        <taxon>Peniculida</taxon>
        <taxon>Parameciidae</taxon>
        <taxon>Paramecium</taxon>
    </lineage>
</organism>
<feature type="coiled-coil region" evidence="1">
    <location>
        <begin position="137"/>
        <end position="192"/>
    </location>
</feature>
<name>A0A8S1QJX9_9CILI</name>